<dbReference type="Proteomes" id="UP000215244">
    <property type="component" value="Chromosome"/>
</dbReference>
<evidence type="ECO:0000313" key="1">
    <source>
        <dbReference type="EMBL" id="ASV32172.1"/>
    </source>
</evidence>
<name>A0A223VA58_9FLAO</name>
<keyword evidence="2" id="KW-1185">Reference proteome</keyword>
<reference evidence="1 2" key="1">
    <citation type="submission" date="2017-08" db="EMBL/GenBank/DDBJ databases">
        <title>The complete genome sequence of Maribacter sp. B1, isolated from deep-sea sediment.</title>
        <authorList>
            <person name="Wu Y.-H."/>
            <person name="Cheng H."/>
            <person name="Xu X.-W."/>
        </authorList>
    </citation>
    <scope>NUCLEOTIDE SEQUENCE [LARGE SCALE GENOMIC DNA]</scope>
    <source>
        <strain evidence="1 2">B1</strain>
    </source>
</reference>
<protein>
    <submittedName>
        <fullName evidence="1">Uncharacterized protein</fullName>
    </submittedName>
</protein>
<dbReference type="EMBL" id="CP022957">
    <property type="protein sequence ID" value="ASV32172.1"/>
    <property type="molecule type" value="Genomic_DNA"/>
</dbReference>
<gene>
    <name evidence="1" type="ORF">CJ263_19170</name>
</gene>
<evidence type="ECO:0000313" key="2">
    <source>
        <dbReference type="Proteomes" id="UP000215244"/>
    </source>
</evidence>
<proteinExistence type="predicted"/>
<dbReference type="Pfam" id="PF08907">
    <property type="entry name" value="DUF1853"/>
    <property type="match status" value="1"/>
</dbReference>
<dbReference type="AlphaFoldDB" id="A0A223VA58"/>
<sequence length="271" mass="31892">MSSHLARQFTGFLNTPPLWTKTQFGIRQFEFPQVDLSDFTPTPIPQNLRLGHQMEQVCKQLLDHSLDYEILLFNLPVRKGKQTLGEIDYIFKNKTTGQLIHVELTYKFYIIDPKISEPIHQLMGPNRRDMFFTKMEKIKNEQFTLLHSQVGRQILAEQGISTQEIGHQACYKAQLFEPYNSNPINIRPLNPQCISGYWLRLADLQADIFKAFEFYIPYKTEWVVAPHEDVPWASHFETLLEVNLRLLKQNAPMLWIKKGTDTFEKCFVVWW</sequence>
<dbReference type="KEGG" id="marb:CJ263_19170"/>
<dbReference type="RefSeq" id="WP_094998745.1">
    <property type="nucleotide sequence ID" value="NZ_BMJL01000008.1"/>
</dbReference>
<organism evidence="1 2">
    <name type="scientific">Maribacter cobaltidurans</name>
    <dbReference type="NCBI Taxonomy" id="1178778"/>
    <lineage>
        <taxon>Bacteria</taxon>
        <taxon>Pseudomonadati</taxon>
        <taxon>Bacteroidota</taxon>
        <taxon>Flavobacteriia</taxon>
        <taxon>Flavobacteriales</taxon>
        <taxon>Flavobacteriaceae</taxon>
        <taxon>Maribacter</taxon>
    </lineage>
</organism>
<dbReference type="OrthoDB" id="1466769at2"/>
<accession>A0A223VA58</accession>
<dbReference type="InterPro" id="IPR015003">
    <property type="entry name" value="DUF1853"/>
</dbReference>